<keyword evidence="1" id="KW-0812">Transmembrane</keyword>
<dbReference type="PANTHER" id="PTHR11011">
    <property type="entry name" value="MALE STERILITY PROTEIN 2-RELATED"/>
    <property type="match status" value="1"/>
</dbReference>
<evidence type="ECO:0000256" key="1">
    <source>
        <dbReference type="RuleBase" id="RU363097"/>
    </source>
</evidence>
<evidence type="ECO:0000259" key="2">
    <source>
        <dbReference type="Pfam" id="PF07993"/>
    </source>
</evidence>
<dbReference type="SUPFAM" id="SSF51735">
    <property type="entry name" value="NAD(P)-binding Rossmann-fold domains"/>
    <property type="match status" value="1"/>
</dbReference>
<organism evidence="3 4">
    <name type="scientific">Aspergillus niger</name>
    <dbReference type="NCBI Taxonomy" id="5061"/>
    <lineage>
        <taxon>Eukaryota</taxon>
        <taxon>Fungi</taxon>
        <taxon>Dikarya</taxon>
        <taxon>Ascomycota</taxon>
        <taxon>Pezizomycotina</taxon>
        <taxon>Eurotiomycetes</taxon>
        <taxon>Eurotiomycetidae</taxon>
        <taxon>Eurotiales</taxon>
        <taxon>Aspergillaceae</taxon>
        <taxon>Aspergillus</taxon>
        <taxon>Aspergillus subgen. Circumdati</taxon>
    </lineage>
</organism>
<dbReference type="GO" id="GO:0035336">
    <property type="term" value="P:long-chain fatty-acyl-CoA metabolic process"/>
    <property type="evidence" value="ECO:0007669"/>
    <property type="project" value="TreeGrafter"/>
</dbReference>
<sequence>MKRDIEWFRDQVIFLTGGTGNLGVCLLYKLALQLPTKKIFVLCRGSVQRALEKLEAALAEQLDDVLDTHRVQFMVGDTSKPSLGLRPSDLRQLQEEVTVVINAAADISLQQPLHLSLHPNCIAHLQLLSLLRKFGLLQTFLHVSSTSVNSFLPDGIIEERIYPLSDENPDPEKVLSQILSTGQSAYTDNFVAPYALCKHLAERMILKQVDLPFKTLIVRPSLIGPAICDPYPFYGNDEGMPLQSAIYNLATDPNYGLDRLGKGINLDAVFDEIPVDLVANTCLAHLAAGSIGIVQAAGSLYVPSTTGEITNTMIQTVAPTAIEKIRRGEIRQSQNLAPMFYQVLERYMRNWDIRCDRSEHLKEETGVLGLSLDGHDPKAFMKHRWQNVYSTSCLGGYVPQNVDEFEQALELVRRGRRAAPPLPSPATFCEWFNAKFRRWGRDPLAAAAGADASGLCLWEPFVSRAFLCKYTLIMMTPPLHQTSDIVYPSAGAFLPQNTTKGTRNVLGEVGFGGASGLCLLALMSLCLGHLQSVNFQALAKGQIQAALVAAPGGGAGAAAGAAGVAAAIAATAASAAGAGTGGAGAGAASGVSAGAAGAATTTTNTTTAATAGSSTVGGS</sequence>
<keyword evidence="1" id="KW-0443">Lipid metabolism</keyword>
<keyword evidence="1" id="KW-0444">Lipid biosynthesis</keyword>
<dbReference type="AlphaFoldDB" id="A0A117E2P0"/>
<dbReference type="GO" id="GO:0102965">
    <property type="term" value="F:alcohol-forming long-chain fatty acyl-CoA reductase activity"/>
    <property type="evidence" value="ECO:0007669"/>
    <property type="project" value="UniProtKB-EC"/>
</dbReference>
<name>A0A117E2P0_ASPNG</name>
<dbReference type="InterPro" id="IPR013120">
    <property type="entry name" value="FAR_NAD-bd"/>
</dbReference>
<comment type="function">
    <text evidence="1">Catalyzes the reduction of fatty acyl-CoA to fatty alcohols.</text>
</comment>
<proteinExistence type="inferred from homology"/>
<protein>
    <recommendedName>
        <fullName evidence="1">Fatty acyl-CoA reductase</fullName>
        <ecNumber evidence="1">1.2.1.84</ecNumber>
    </recommendedName>
</protein>
<dbReference type="VEuPathDB" id="FungiDB:M747DRAFT_240185"/>
<dbReference type="OMA" id="PAICDPY"/>
<comment type="similarity">
    <text evidence="1">Belongs to the fatty acyl-CoA reductase family.</text>
</comment>
<dbReference type="GO" id="GO:0080019">
    <property type="term" value="F:alcohol-forming very long-chain fatty acyl-CoA reductase activity"/>
    <property type="evidence" value="ECO:0007669"/>
    <property type="project" value="InterPro"/>
</dbReference>
<comment type="caution">
    <text evidence="3">The sequence shown here is derived from an EMBL/GenBank/DDBJ whole genome shotgun (WGS) entry which is preliminary data.</text>
</comment>
<keyword evidence="1" id="KW-1133">Transmembrane helix</keyword>
<dbReference type="Proteomes" id="UP000068243">
    <property type="component" value="Unassembled WGS sequence"/>
</dbReference>
<dbReference type="Pfam" id="PF07993">
    <property type="entry name" value="NAD_binding_4"/>
    <property type="match status" value="1"/>
</dbReference>
<evidence type="ECO:0000313" key="4">
    <source>
        <dbReference type="Proteomes" id="UP000068243"/>
    </source>
</evidence>
<dbReference type="GO" id="GO:0005777">
    <property type="term" value="C:peroxisome"/>
    <property type="evidence" value="ECO:0007669"/>
    <property type="project" value="TreeGrafter"/>
</dbReference>
<dbReference type="EMBL" id="BCMY01000018">
    <property type="protein sequence ID" value="GAQ45845.1"/>
    <property type="molecule type" value="Genomic_DNA"/>
</dbReference>
<dbReference type="InterPro" id="IPR026055">
    <property type="entry name" value="FAR"/>
</dbReference>
<dbReference type="InterPro" id="IPR036291">
    <property type="entry name" value="NAD(P)-bd_dom_sf"/>
</dbReference>
<dbReference type="VEuPathDB" id="FungiDB:ATCC64974_6870"/>
<evidence type="ECO:0000313" key="3">
    <source>
        <dbReference type="EMBL" id="GAQ45845.1"/>
    </source>
</evidence>
<reference evidence="4" key="1">
    <citation type="journal article" date="2016" name="Genome Announc.">
        <title>Draft genome sequence of Aspergillus niger strain An76.</title>
        <authorList>
            <person name="Gong W."/>
            <person name="Cheng Z."/>
            <person name="Zhang H."/>
            <person name="Liu L."/>
            <person name="Gao P."/>
            <person name="Wang L."/>
        </authorList>
    </citation>
    <scope>NUCLEOTIDE SEQUENCE [LARGE SCALE GENOMIC DNA]</scope>
    <source>
        <strain evidence="4">An76</strain>
    </source>
</reference>
<feature type="domain" description="Thioester reductase (TE)" evidence="2">
    <location>
        <begin position="15"/>
        <end position="281"/>
    </location>
</feature>
<dbReference type="OrthoDB" id="429813at2759"/>
<dbReference type="PANTHER" id="PTHR11011:SF45">
    <property type="entry name" value="FATTY ACYL-COA REDUCTASE CG8306-RELATED"/>
    <property type="match status" value="1"/>
</dbReference>
<feature type="transmembrane region" description="Helical" evidence="1">
    <location>
        <begin position="12"/>
        <end position="31"/>
    </location>
</feature>
<dbReference type="Gene3D" id="3.40.50.720">
    <property type="entry name" value="NAD(P)-binding Rossmann-like Domain"/>
    <property type="match status" value="1"/>
</dbReference>
<dbReference type="VEuPathDB" id="FungiDB:An09g01260"/>
<comment type="catalytic activity">
    <reaction evidence="1">
        <text>a long-chain fatty acyl-CoA + 2 NADPH + 2 H(+) = a long-chain primary fatty alcohol + 2 NADP(+) + CoA</text>
        <dbReference type="Rhea" id="RHEA:52716"/>
        <dbReference type="ChEBI" id="CHEBI:15378"/>
        <dbReference type="ChEBI" id="CHEBI:57287"/>
        <dbReference type="ChEBI" id="CHEBI:57783"/>
        <dbReference type="ChEBI" id="CHEBI:58349"/>
        <dbReference type="ChEBI" id="CHEBI:77396"/>
        <dbReference type="ChEBI" id="CHEBI:83139"/>
        <dbReference type="EC" id="1.2.1.84"/>
    </reaction>
</comment>
<gene>
    <name evidence="3" type="ORF">ABL_08506</name>
</gene>
<dbReference type="EC" id="1.2.1.84" evidence="1"/>
<keyword evidence="1" id="KW-0521">NADP</keyword>
<keyword evidence="1" id="KW-0560">Oxidoreductase</keyword>
<dbReference type="VEuPathDB" id="FungiDB:ASPNIDRAFT2_1080269"/>
<keyword evidence="1" id="KW-0472">Membrane</keyword>
<accession>A0A117E2P0</accession>